<evidence type="ECO:0000256" key="9">
    <source>
        <dbReference type="ARBA" id="ARBA00022777"/>
    </source>
</evidence>
<comment type="subcellular location">
    <subcellularLocation>
        <location evidence="3">Cell membrane</location>
    </subcellularLocation>
    <subcellularLocation>
        <location evidence="2">Membrane</location>
        <topology evidence="2">Multi-pass membrane protein</topology>
    </subcellularLocation>
</comment>
<keyword evidence="8" id="KW-0547">Nucleotide-binding</keyword>
<dbReference type="SUPFAM" id="SSF55874">
    <property type="entry name" value="ATPase domain of HSP90 chaperone/DNA topoisomerase II/histidine kinase"/>
    <property type="match status" value="1"/>
</dbReference>
<dbReference type="InterPro" id="IPR003594">
    <property type="entry name" value="HATPase_dom"/>
</dbReference>
<evidence type="ECO:0000256" key="6">
    <source>
        <dbReference type="ARBA" id="ARBA00022679"/>
    </source>
</evidence>
<dbReference type="InterPro" id="IPR004358">
    <property type="entry name" value="Sig_transdc_His_kin-like_C"/>
</dbReference>
<dbReference type="CDD" id="cd00082">
    <property type="entry name" value="HisKA"/>
    <property type="match status" value="1"/>
</dbReference>
<dbReference type="InterPro" id="IPR036890">
    <property type="entry name" value="HATPase_C_sf"/>
</dbReference>
<organism evidence="16 17">
    <name type="scientific">Kribbella antiqua</name>
    <dbReference type="NCBI Taxonomy" id="2512217"/>
    <lineage>
        <taxon>Bacteria</taxon>
        <taxon>Bacillati</taxon>
        <taxon>Actinomycetota</taxon>
        <taxon>Actinomycetes</taxon>
        <taxon>Propionibacteriales</taxon>
        <taxon>Kribbellaceae</taxon>
        <taxon>Kribbella</taxon>
    </lineage>
</organism>
<feature type="transmembrane region" description="Helical" evidence="14">
    <location>
        <begin position="24"/>
        <end position="44"/>
    </location>
</feature>
<evidence type="ECO:0000256" key="13">
    <source>
        <dbReference type="ARBA" id="ARBA00023136"/>
    </source>
</evidence>
<evidence type="ECO:0000259" key="15">
    <source>
        <dbReference type="PROSITE" id="PS50109"/>
    </source>
</evidence>
<dbReference type="Pfam" id="PF13493">
    <property type="entry name" value="DUF4118"/>
    <property type="match status" value="1"/>
</dbReference>
<dbReference type="PANTHER" id="PTHR45569">
    <property type="entry name" value="SENSOR PROTEIN KDPD"/>
    <property type="match status" value="1"/>
</dbReference>
<dbReference type="RefSeq" id="WP_158290877.1">
    <property type="nucleotide sequence ID" value="NZ_SLWR01000001.1"/>
</dbReference>
<keyword evidence="10" id="KW-0067">ATP-binding</keyword>
<dbReference type="Pfam" id="PF00512">
    <property type="entry name" value="HisKA"/>
    <property type="match status" value="1"/>
</dbReference>
<dbReference type="InterPro" id="IPR036097">
    <property type="entry name" value="HisK_dim/P_sf"/>
</dbReference>
<evidence type="ECO:0000256" key="4">
    <source>
        <dbReference type="ARBA" id="ARBA00012438"/>
    </source>
</evidence>
<keyword evidence="6" id="KW-0808">Transferase</keyword>
<dbReference type="Gene3D" id="1.20.120.620">
    <property type="entry name" value="Backbone structure of the membrane domain of e. Coli histidine kinase receptor kdpd"/>
    <property type="match status" value="1"/>
</dbReference>
<dbReference type="EMBL" id="SLWR01000001">
    <property type="protein sequence ID" value="TCO51251.1"/>
    <property type="molecule type" value="Genomic_DNA"/>
</dbReference>
<dbReference type="OrthoDB" id="9806130at2"/>
<evidence type="ECO:0000313" key="16">
    <source>
        <dbReference type="EMBL" id="TCO51251.1"/>
    </source>
</evidence>
<reference evidence="16 17" key="1">
    <citation type="journal article" date="2015" name="Stand. Genomic Sci.">
        <title>Genomic Encyclopedia of Bacterial and Archaeal Type Strains, Phase III: the genomes of soil and plant-associated and newly described type strains.</title>
        <authorList>
            <person name="Whitman W.B."/>
            <person name="Woyke T."/>
            <person name="Klenk H.P."/>
            <person name="Zhou Y."/>
            <person name="Lilburn T.G."/>
            <person name="Beck B.J."/>
            <person name="De Vos P."/>
            <person name="Vandamme P."/>
            <person name="Eisen J.A."/>
            <person name="Garrity G."/>
            <person name="Hugenholtz P."/>
            <person name="Kyrpides N.C."/>
        </authorList>
    </citation>
    <scope>NUCLEOTIDE SEQUENCE [LARGE SCALE GENOMIC DNA]</scope>
    <source>
        <strain evidence="16 17">VKM Ac-2541</strain>
    </source>
</reference>
<dbReference type="Gene3D" id="3.30.565.10">
    <property type="entry name" value="Histidine kinase-like ATPase, C-terminal domain"/>
    <property type="match status" value="1"/>
</dbReference>
<evidence type="ECO:0000256" key="12">
    <source>
        <dbReference type="ARBA" id="ARBA00023012"/>
    </source>
</evidence>
<evidence type="ECO:0000256" key="2">
    <source>
        <dbReference type="ARBA" id="ARBA00004141"/>
    </source>
</evidence>
<dbReference type="GO" id="GO:0000155">
    <property type="term" value="F:phosphorelay sensor kinase activity"/>
    <property type="evidence" value="ECO:0007669"/>
    <property type="project" value="InterPro"/>
</dbReference>
<evidence type="ECO:0000313" key="17">
    <source>
        <dbReference type="Proteomes" id="UP000295573"/>
    </source>
</evidence>
<dbReference type="InterPro" id="IPR025201">
    <property type="entry name" value="KdpD_TM"/>
</dbReference>
<dbReference type="Gene3D" id="1.10.287.130">
    <property type="match status" value="1"/>
</dbReference>
<comment type="caution">
    <text evidence="16">The sequence shown here is derived from an EMBL/GenBank/DDBJ whole genome shotgun (WGS) entry which is preliminary data.</text>
</comment>
<dbReference type="AlphaFoldDB" id="A0A4R2IZ56"/>
<keyword evidence="5" id="KW-0597">Phosphoprotein</keyword>
<sequence>MEQSESPARALPRPATGLSPVRRSAGFIAGIAGLPIVTAILVGLRSQISLESVLLLYLLAVVLVAVVGGILPAVVAAVLSVLLANYFFTPPFHTLFVEQRDSVVALVVFVIVALTVSVTVDLAARRRVAAVRSRIEAQMLADLAGRPVTEKSLEGVLEQVRDTFGMTSVALLVRRDEHDEIGAFVGPPPQGHPTITASAGPGLRLVAEGPELFAEDRGLLNRLATAAGRAWDTQQLAGEARGLAEVDRLRTALLAAVGHDLRTPLAGIKAAVSTLRQQDVSWTEAEQAELYETIEESADRLDDLISNLLAMSRLQAGALSVHLVPTALDEVVAQALIHIHADRVHVDVPDDLPLALIDAGLLERVIANLVDNARRHAPTVQVSGSFDPPGLVQLRIADSGPGVAAENWERMFAPFQRLDDRSKGGVGLGLALARGFTEAMGGTITPSQTPGGGLTMTLSLPVAS</sequence>
<dbReference type="Pfam" id="PF02518">
    <property type="entry name" value="HATPase_c"/>
    <property type="match status" value="1"/>
</dbReference>
<dbReference type="Proteomes" id="UP000295573">
    <property type="component" value="Unassembled WGS sequence"/>
</dbReference>
<dbReference type="SUPFAM" id="SSF47384">
    <property type="entry name" value="Homodimeric domain of signal transducing histidine kinase"/>
    <property type="match status" value="1"/>
</dbReference>
<feature type="domain" description="Histidine kinase" evidence="15">
    <location>
        <begin position="256"/>
        <end position="464"/>
    </location>
</feature>
<keyword evidence="7 14" id="KW-0812">Transmembrane</keyword>
<keyword evidence="17" id="KW-1185">Reference proteome</keyword>
<protein>
    <recommendedName>
        <fullName evidence="4">histidine kinase</fullName>
        <ecNumber evidence="4">2.7.13.3</ecNumber>
    </recommendedName>
</protein>
<evidence type="ECO:0000256" key="1">
    <source>
        <dbReference type="ARBA" id="ARBA00000085"/>
    </source>
</evidence>
<dbReference type="GO" id="GO:0005524">
    <property type="term" value="F:ATP binding"/>
    <property type="evidence" value="ECO:0007669"/>
    <property type="project" value="UniProtKB-KW"/>
</dbReference>
<keyword evidence="11 14" id="KW-1133">Transmembrane helix</keyword>
<proteinExistence type="predicted"/>
<keyword evidence="12" id="KW-0902">Two-component regulatory system</keyword>
<gene>
    <name evidence="16" type="ORF">EV646_101234</name>
</gene>
<evidence type="ECO:0000256" key="7">
    <source>
        <dbReference type="ARBA" id="ARBA00022692"/>
    </source>
</evidence>
<dbReference type="SMART" id="SM00387">
    <property type="entry name" value="HATPase_c"/>
    <property type="match status" value="1"/>
</dbReference>
<feature type="transmembrane region" description="Helical" evidence="14">
    <location>
        <begin position="103"/>
        <end position="124"/>
    </location>
</feature>
<evidence type="ECO:0000256" key="8">
    <source>
        <dbReference type="ARBA" id="ARBA00022741"/>
    </source>
</evidence>
<dbReference type="InterPro" id="IPR052023">
    <property type="entry name" value="Histidine_kinase_KdpD"/>
</dbReference>
<evidence type="ECO:0000256" key="11">
    <source>
        <dbReference type="ARBA" id="ARBA00022989"/>
    </source>
</evidence>
<dbReference type="PANTHER" id="PTHR45569:SF1">
    <property type="entry name" value="SENSOR PROTEIN KDPD"/>
    <property type="match status" value="1"/>
</dbReference>
<dbReference type="InterPro" id="IPR038318">
    <property type="entry name" value="KdpD_sf"/>
</dbReference>
<name>A0A4R2IZ56_9ACTN</name>
<keyword evidence="9" id="KW-0418">Kinase</keyword>
<evidence type="ECO:0000256" key="5">
    <source>
        <dbReference type="ARBA" id="ARBA00022553"/>
    </source>
</evidence>
<evidence type="ECO:0000256" key="3">
    <source>
        <dbReference type="ARBA" id="ARBA00004236"/>
    </source>
</evidence>
<evidence type="ECO:0000256" key="10">
    <source>
        <dbReference type="ARBA" id="ARBA00022840"/>
    </source>
</evidence>
<evidence type="ECO:0000256" key="14">
    <source>
        <dbReference type="SAM" id="Phobius"/>
    </source>
</evidence>
<dbReference type="InterPro" id="IPR003661">
    <property type="entry name" value="HisK_dim/P_dom"/>
</dbReference>
<dbReference type="PROSITE" id="PS50109">
    <property type="entry name" value="HIS_KIN"/>
    <property type="match status" value="1"/>
</dbReference>
<dbReference type="InterPro" id="IPR005467">
    <property type="entry name" value="His_kinase_dom"/>
</dbReference>
<dbReference type="SMART" id="SM00388">
    <property type="entry name" value="HisKA"/>
    <property type="match status" value="1"/>
</dbReference>
<dbReference type="PRINTS" id="PR00344">
    <property type="entry name" value="BCTRLSENSOR"/>
</dbReference>
<accession>A0A4R2IZ56</accession>
<keyword evidence="13 14" id="KW-0472">Membrane</keyword>
<feature type="transmembrane region" description="Helical" evidence="14">
    <location>
        <begin position="56"/>
        <end position="83"/>
    </location>
</feature>
<dbReference type="GO" id="GO:0005886">
    <property type="term" value="C:plasma membrane"/>
    <property type="evidence" value="ECO:0007669"/>
    <property type="project" value="UniProtKB-SubCell"/>
</dbReference>
<dbReference type="EC" id="2.7.13.3" evidence="4"/>
<comment type="catalytic activity">
    <reaction evidence="1">
        <text>ATP + protein L-histidine = ADP + protein N-phospho-L-histidine.</text>
        <dbReference type="EC" id="2.7.13.3"/>
    </reaction>
</comment>